<dbReference type="EMBL" id="UYRR01002660">
    <property type="protein sequence ID" value="VDK19640.1"/>
    <property type="molecule type" value="Genomic_DNA"/>
</dbReference>
<dbReference type="OrthoDB" id="8068875at2759"/>
<proteinExistence type="predicted"/>
<dbReference type="Proteomes" id="UP000267096">
    <property type="component" value="Unassembled WGS sequence"/>
</dbReference>
<evidence type="ECO:0000256" key="1">
    <source>
        <dbReference type="SAM" id="Phobius"/>
    </source>
</evidence>
<evidence type="ECO:0000313" key="4">
    <source>
        <dbReference type="WBParaSite" id="ASIM_0000224101-mRNA-1"/>
    </source>
</evidence>
<feature type="transmembrane region" description="Helical" evidence="1">
    <location>
        <begin position="120"/>
        <end position="140"/>
    </location>
</feature>
<keyword evidence="3" id="KW-1185">Reference proteome</keyword>
<keyword evidence="1" id="KW-0812">Transmembrane</keyword>
<organism evidence="4">
    <name type="scientific">Anisakis simplex</name>
    <name type="common">Herring worm</name>
    <dbReference type="NCBI Taxonomy" id="6269"/>
    <lineage>
        <taxon>Eukaryota</taxon>
        <taxon>Metazoa</taxon>
        <taxon>Ecdysozoa</taxon>
        <taxon>Nematoda</taxon>
        <taxon>Chromadorea</taxon>
        <taxon>Rhabditida</taxon>
        <taxon>Spirurina</taxon>
        <taxon>Ascaridomorpha</taxon>
        <taxon>Ascaridoidea</taxon>
        <taxon>Anisakidae</taxon>
        <taxon>Anisakis</taxon>
        <taxon>Anisakis simplex complex</taxon>
    </lineage>
</organism>
<evidence type="ECO:0000313" key="2">
    <source>
        <dbReference type="EMBL" id="VDK19640.1"/>
    </source>
</evidence>
<evidence type="ECO:0000313" key="3">
    <source>
        <dbReference type="Proteomes" id="UP000267096"/>
    </source>
</evidence>
<dbReference type="AlphaFoldDB" id="A0A0M3J3X8"/>
<gene>
    <name evidence="2" type="ORF">ASIM_LOCUS2111</name>
</gene>
<protein>
    <submittedName>
        <fullName evidence="2 4">Uncharacterized protein</fullName>
    </submittedName>
</protein>
<name>A0A0M3J3X8_ANISI</name>
<accession>A0A0M3J3X8</accession>
<keyword evidence="1" id="KW-1133">Transmembrane helix</keyword>
<sequence length="142" mass="15711">MVTCLFDKVLHSEDNSQNSNGAAVVNGCAQSTNNNSNTQTDLSTSIQKLWKKLNSLRLETQPSNLPQPLTVPSMTAIVCQLYQKAILTLTTLHSDILAGSIYRFLFDLLLYSNNERNIDALLVTALFIIIVIIICVKISINQ</sequence>
<dbReference type="WBParaSite" id="ASIM_0000224101-mRNA-1">
    <property type="protein sequence ID" value="ASIM_0000224101-mRNA-1"/>
    <property type="gene ID" value="ASIM_0000224101"/>
</dbReference>
<reference evidence="4" key="1">
    <citation type="submission" date="2017-02" db="UniProtKB">
        <authorList>
            <consortium name="WormBaseParasite"/>
        </authorList>
    </citation>
    <scope>IDENTIFICATION</scope>
</reference>
<keyword evidence="1" id="KW-0472">Membrane</keyword>
<reference evidence="2 3" key="2">
    <citation type="submission" date="2018-11" db="EMBL/GenBank/DDBJ databases">
        <authorList>
            <consortium name="Pathogen Informatics"/>
        </authorList>
    </citation>
    <scope>NUCLEOTIDE SEQUENCE [LARGE SCALE GENOMIC DNA]</scope>
</reference>